<evidence type="ECO:0000313" key="2">
    <source>
        <dbReference type="Proteomes" id="UP001054252"/>
    </source>
</evidence>
<sequence length="97" mass="11403">MRNLRPGFMKPKFGFREEPSSGFCEPNYWVSQTQSQIWVPPGTQRNPATRIAGSIWRWNLERKGALLSIGCDEQDPRCPYWSHSDHKFQFFHSMNNV</sequence>
<dbReference type="EMBL" id="BPVZ01000528">
    <property type="protein sequence ID" value="GKV51701.1"/>
    <property type="molecule type" value="Genomic_DNA"/>
</dbReference>
<protein>
    <submittedName>
        <fullName evidence="1">Uncharacterized protein</fullName>
    </submittedName>
</protein>
<name>A0AAV5MSK9_9ROSI</name>
<accession>A0AAV5MSK9</accession>
<evidence type="ECO:0000313" key="1">
    <source>
        <dbReference type="EMBL" id="GKV51701.1"/>
    </source>
</evidence>
<organism evidence="1 2">
    <name type="scientific">Rubroshorea leprosula</name>
    <dbReference type="NCBI Taxonomy" id="152421"/>
    <lineage>
        <taxon>Eukaryota</taxon>
        <taxon>Viridiplantae</taxon>
        <taxon>Streptophyta</taxon>
        <taxon>Embryophyta</taxon>
        <taxon>Tracheophyta</taxon>
        <taxon>Spermatophyta</taxon>
        <taxon>Magnoliopsida</taxon>
        <taxon>eudicotyledons</taxon>
        <taxon>Gunneridae</taxon>
        <taxon>Pentapetalae</taxon>
        <taxon>rosids</taxon>
        <taxon>malvids</taxon>
        <taxon>Malvales</taxon>
        <taxon>Dipterocarpaceae</taxon>
        <taxon>Rubroshorea</taxon>
    </lineage>
</organism>
<gene>
    <name evidence="1" type="ORF">SLEP1_g58332</name>
</gene>
<reference evidence="1 2" key="1">
    <citation type="journal article" date="2021" name="Commun. Biol.">
        <title>The genome of Shorea leprosula (Dipterocarpaceae) highlights the ecological relevance of drought in aseasonal tropical rainforests.</title>
        <authorList>
            <person name="Ng K.K.S."/>
            <person name="Kobayashi M.J."/>
            <person name="Fawcett J.A."/>
            <person name="Hatakeyama M."/>
            <person name="Paape T."/>
            <person name="Ng C.H."/>
            <person name="Ang C.C."/>
            <person name="Tnah L.H."/>
            <person name="Lee C.T."/>
            <person name="Nishiyama T."/>
            <person name="Sese J."/>
            <person name="O'Brien M.J."/>
            <person name="Copetti D."/>
            <person name="Mohd Noor M.I."/>
            <person name="Ong R.C."/>
            <person name="Putra M."/>
            <person name="Sireger I.Z."/>
            <person name="Indrioko S."/>
            <person name="Kosugi Y."/>
            <person name="Izuno A."/>
            <person name="Isagi Y."/>
            <person name="Lee S.L."/>
            <person name="Shimizu K.K."/>
        </authorList>
    </citation>
    <scope>NUCLEOTIDE SEQUENCE [LARGE SCALE GENOMIC DNA]</scope>
    <source>
        <strain evidence="1">214</strain>
    </source>
</reference>
<dbReference type="AlphaFoldDB" id="A0AAV5MSK9"/>
<comment type="caution">
    <text evidence="1">The sequence shown here is derived from an EMBL/GenBank/DDBJ whole genome shotgun (WGS) entry which is preliminary data.</text>
</comment>
<dbReference type="Proteomes" id="UP001054252">
    <property type="component" value="Unassembled WGS sequence"/>
</dbReference>
<proteinExistence type="predicted"/>
<keyword evidence="2" id="KW-1185">Reference proteome</keyword>